<evidence type="ECO:0000256" key="6">
    <source>
        <dbReference type="ARBA" id="ARBA00022989"/>
    </source>
</evidence>
<feature type="transmembrane region" description="Helical" evidence="10">
    <location>
        <begin position="129"/>
        <end position="153"/>
    </location>
</feature>
<reference evidence="12" key="1">
    <citation type="submission" date="2025-08" db="UniProtKB">
        <authorList>
            <consortium name="RefSeq"/>
        </authorList>
    </citation>
    <scope>IDENTIFICATION</scope>
</reference>
<sequence length="338" mass="40216">MVVILDNKSGIRFYKSLIFFLAIAWKYYFICESAETYNTCSEDIRRSIINCNWHKCTNQTRRQLMFMFRRAQKINHLAFYRGVGNVLEAFIPLSQEETETRRHVYRSKYPAKQLPIPVYFVLFDETEGWQYVAIFILEVYYLYLLVHILPSLLSLLPLTTFQMEGYYEILCQKIMMLGDLEIEESIQEYNHPTVSMKQTLILTTLLSPAVALIVISTNLTISLCLYQMVVILDNKSGIRFYKSLIFFLAIAWKYYFICESAETYNTCSEDIRRSIINCNWHKCTNQTRRQLMFMFRRAQKINHLAFYRGVIILNRAYFLSVARVAYNFLNFMRLRNQN</sequence>
<dbReference type="Pfam" id="PF02949">
    <property type="entry name" value="7tm_6"/>
    <property type="match status" value="2"/>
</dbReference>
<dbReference type="GO" id="GO:0005549">
    <property type="term" value="F:odorant binding"/>
    <property type="evidence" value="ECO:0007669"/>
    <property type="project" value="InterPro"/>
</dbReference>
<dbReference type="GeneID" id="108253894"/>
<evidence type="ECO:0000313" key="11">
    <source>
        <dbReference type="Proteomes" id="UP000079169"/>
    </source>
</evidence>
<dbReference type="GO" id="GO:0005886">
    <property type="term" value="C:plasma membrane"/>
    <property type="evidence" value="ECO:0007669"/>
    <property type="project" value="UniProtKB-SubCell"/>
</dbReference>
<protein>
    <submittedName>
        <fullName evidence="12">Uncharacterized protein LOC108253894</fullName>
    </submittedName>
</protein>
<gene>
    <name evidence="12" type="primary">LOC108253894</name>
</gene>
<feature type="transmembrane region" description="Helical" evidence="10">
    <location>
        <begin position="12"/>
        <end position="29"/>
    </location>
</feature>
<evidence type="ECO:0000256" key="8">
    <source>
        <dbReference type="ARBA" id="ARBA00023170"/>
    </source>
</evidence>
<dbReference type="KEGG" id="dci:108253894"/>
<accession>A0A1S4EPR3</accession>
<evidence type="ECO:0000256" key="7">
    <source>
        <dbReference type="ARBA" id="ARBA00023136"/>
    </source>
</evidence>
<keyword evidence="5" id="KW-0552">Olfaction</keyword>
<evidence type="ECO:0000256" key="2">
    <source>
        <dbReference type="ARBA" id="ARBA00022475"/>
    </source>
</evidence>
<keyword evidence="4 10" id="KW-0812">Transmembrane</keyword>
<dbReference type="Proteomes" id="UP000079169">
    <property type="component" value="Unplaced"/>
</dbReference>
<dbReference type="PANTHER" id="PTHR21137">
    <property type="entry name" value="ODORANT RECEPTOR"/>
    <property type="match status" value="1"/>
</dbReference>
<keyword evidence="11" id="KW-1185">Reference proteome</keyword>
<evidence type="ECO:0000256" key="3">
    <source>
        <dbReference type="ARBA" id="ARBA00022606"/>
    </source>
</evidence>
<keyword evidence="9" id="KW-0807">Transducer</keyword>
<proteinExistence type="predicted"/>
<evidence type="ECO:0000313" key="12">
    <source>
        <dbReference type="RefSeq" id="XP_017304173.1"/>
    </source>
</evidence>
<evidence type="ECO:0000256" key="9">
    <source>
        <dbReference type="ARBA" id="ARBA00023224"/>
    </source>
</evidence>
<dbReference type="RefSeq" id="XP_017304173.1">
    <property type="nucleotide sequence ID" value="XM_017448684.1"/>
</dbReference>
<dbReference type="AlphaFoldDB" id="A0A1S4EPR3"/>
<feature type="transmembrane region" description="Helical" evidence="10">
    <location>
        <begin position="305"/>
        <end position="326"/>
    </location>
</feature>
<evidence type="ECO:0000256" key="1">
    <source>
        <dbReference type="ARBA" id="ARBA00004651"/>
    </source>
</evidence>
<keyword evidence="3" id="KW-0716">Sensory transduction</keyword>
<keyword evidence="8" id="KW-0675">Receptor</keyword>
<comment type="subcellular location">
    <subcellularLocation>
        <location evidence="1">Cell membrane</location>
        <topology evidence="1">Multi-pass membrane protein</topology>
    </subcellularLocation>
</comment>
<keyword evidence="2" id="KW-1003">Cell membrane</keyword>
<dbReference type="PaxDb" id="121845-A0A1S4EPR3"/>
<evidence type="ECO:0000256" key="10">
    <source>
        <dbReference type="SAM" id="Phobius"/>
    </source>
</evidence>
<keyword evidence="6 10" id="KW-1133">Transmembrane helix</keyword>
<dbReference type="InterPro" id="IPR004117">
    <property type="entry name" value="7tm6_olfct_rcpt"/>
</dbReference>
<dbReference type="OMA" id="SIINCNW"/>
<name>A0A1S4EPR3_DIACI</name>
<evidence type="ECO:0000256" key="4">
    <source>
        <dbReference type="ARBA" id="ARBA00022692"/>
    </source>
</evidence>
<dbReference type="GO" id="GO:0007165">
    <property type="term" value="P:signal transduction"/>
    <property type="evidence" value="ECO:0007669"/>
    <property type="project" value="UniProtKB-KW"/>
</dbReference>
<dbReference type="GO" id="GO:0004984">
    <property type="term" value="F:olfactory receptor activity"/>
    <property type="evidence" value="ECO:0007669"/>
    <property type="project" value="InterPro"/>
</dbReference>
<feature type="transmembrane region" description="Helical" evidence="10">
    <location>
        <begin position="205"/>
        <end position="232"/>
    </location>
</feature>
<organism evidence="11 12">
    <name type="scientific">Diaphorina citri</name>
    <name type="common">Asian citrus psyllid</name>
    <dbReference type="NCBI Taxonomy" id="121845"/>
    <lineage>
        <taxon>Eukaryota</taxon>
        <taxon>Metazoa</taxon>
        <taxon>Ecdysozoa</taxon>
        <taxon>Arthropoda</taxon>
        <taxon>Hexapoda</taxon>
        <taxon>Insecta</taxon>
        <taxon>Pterygota</taxon>
        <taxon>Neoptera</taxon>
        <taxon>Paraneoptera</taxon>
        <taxon>Hemiptera</taxon>
        <taxon>Sternorrhyncha</taxon>
        <taxon>Psylloidea</taxon>
        <taxon>Psyllidae</taxon>
        <taxon>Diaphorininae</taxon>
        <taxon>Diaphorina</taxon>
    </lineage>
</organism>
<keyword evidence="7 10" id="KW-0472">Membrane</keyword>
<evidence type="ECO:0000256" key="5">
    <source>
        <dbReference type="ARBA" id="ARBA00022725"/>
    </source>
</evidence>
<dbReference type="PANTHER" id="PTHR21137:SF35">
    <property type="entry name" value="ODORANT RECEPTOR 19A-RELATED"/>
    <property type="match status" value="1"/>
</dbReference>